<reference evidence="3 4" key="1">
    <citation type="journal article" date="2024" name="Environ. Microbiol.">
        <title>Novel evolutionary insights on the interactions of the Holosporales (Alphaproteobacteria) with eukaryotic hosts from comparative genomics.</title>
        <authorList>
            <person name="Giovannini M."/>
            <person name="Petroni G."/>
            <person name="Castelli M."/>
        </authorList>
    </citation>
    <scope>NUCLEOTIDE SEQUENCE [LARGE SCALE GENOMIC DNA]</scope>
    <source>
        <strain evidence="3 4">US_Bl 15I1</strain>
    </source>
</reference>
<feature type="domain" description="Reverse transcriptase" evidence="2">
    <location>
        <begin position="1"/>
        <end position="267"/>
    </location>
</feature>
<dbReference type="EMBL" id="CP133270">
    <property type="protein sequence ID" value="WVX67320.1"/>
    <property type="molecule type" value="Genomic_DNA"/>
</dbReference>
<dbReference type="Gene3D" id="3.30.70.270">
    <property type="match status" value="1"/>
</dbReference>
<dbReference type="PANTHER" id="PTHR34047">
    <property type="entry name" value="NUCLEAR INTRON MATURASE 1, MITOCHONDRIAL-RELATED"/>
    <property type="match status" value="1"/>
</dbReference>
<comment type="similarity">
    <text evidence="1">Belongs to the bacterial reverse transcriptase family.</text>
</comment>
<proteinExistence type="inferred from homology"/>
<dbReference type="InterPro" id="IPR000477">
    <property type="entry name" value="RT_dom"/>
</dbReference>
<dbReference type="CDD" id="cd01651">
    <property type="entry name" value="RT_G2_intron"/>
    <property type="match status" value="1"/>
</dbReference>
<keyword evidence="4" id="KW-1185">Reference proteome</keyword>
<keyword evidence="3" id="KW-0808">Transferase</keyword>
<dbReference type="GO" id="GO:0003964">
    <property type="term" value="F:RNA-directed DNA polymerase activity"/>
    <property type="evidence" value="ECO:0007669"/>
    <property type="project" value="UniProtKB-KW"/>
</dbReference>
<dbReference type="Pfam" id="PF00078">
    <property type="entry name" value="RVT_1"/>
    <property type="match status" value="1"/>
</dbReference>
<dbReference type="PANTHER" id="PTHR34047:SF8">
    <property type="entry name" value="PROTEIN YKFC"/>
    <property type="match status" value="1"/>
</dbReference>
<dbReference type="InterPro" id="IPR043502">
    <property type="entry name" value="DNA/RNA_pol_sf"/>
</dbReference>
<keyword evidence="3" id="KW-0548">Nucleotidyltransferase</keyword>
<evidence type="ECO:0000313" key="3">
    <source>
        <dbReference type="EMBL" id="WVX67320.1"/>
    </source>
</evidence>
<sequence>MVPPLFAMDDLETAFQWISNLRKKYSPNNDIWNLRRDWENIKESVLAQFNDGSYQFSSLERLEFKDGIPSLWTSQDMIALKLITQALEARIGFAIPKSCYHVKDHGGLKHAVHKTHEALPHHHFVMRSDIKSYYQSIDFKSLMSIIETYINHPVLLTLIYKACCRTETRGGIFHDYNERGIPKGSPLSPLLGAIALMPLDQEMGRIKDIFYARFMDDWVVLTKSKTALRKVVKRTHQIFNSQKLHLHPMKTYIGKIRQGFNFLGYYFDDKKILPAKEAIRRFHERVTALYEHPQINITSQRYMKSLTTRDISLYQVDEPAPKDEDFKNILFPLLAASKHPERLKRLRKYLDQWTWLR</sequence>
<keyword evidence="3" id="KW-0695">RNA-directed DNA polymerase</keyword>
<name>A0ABZ2C7V2_9PROT</name>
<evidence type="ECO:0000256" key="1">
    <source>
        <dbReference type="ARBA" id="ARBA00034120"/>
    </source>
</evidence>
<evidence type="ECO:0000259" key="2">
    <source>
        <dbReference type="PROSITE" id="PS50878"/>
    </source>
</evidence>
<dbReference type="Proteomes" id="UP001330434">
    <property type="component" value="Chromosome"/>
</dbReference>
<dbReference type="PROSITE" id="PS50878">
    <property type="entry name" value="RT_POL"/>
    <property type="match status" value="1"/>
</dbReference>
<dbReference type="InterPro" id="IPR043128">
    <property type="entry name" value="Rev_trsase/Diguanyl_cyclase"/>
</dbReference>
<dbReference type="RefSeq" id="WP_331256091.1">
    <property type="nucleotide sequence ID" value="NZ_CP133270.1"/>
</dbReference>
<protein>
    <submittedName>
        <fullName evidence="3">Reverse transcriptase/maturase family protein</fullName>
    </submittedName>
</protein>
<accession>A0ABZ2C7V2</accession>
<gene>
    <name evidence="3" type="ORF">Bealeia1_01519</name>
</gene>
<dbReference type="InterPro" id="IPR051083">
    <property type="entry name" value="GrpII_Intron_Splice-Mob/Def"/>
</dbReference>
<organism evidence="3 4">
    <name type="scientific">Candidatus Bealeia paramacronuclearis</name>
    <dbReference type="NCBI Taxonomy" id="1921001"/>
    <lineage>
        <taxon>Bacteria</taxon>
        <taxon>Pseudomonadati</taxon>
        <taxon>Pseudomonadota</taxon>
        <taxon>Alphaproteobacteria</taxon>
        <taxon>Holosporales</taxon>
        <taxon>Holosporaceae</taxon>
        <taxon>Candidatus Bealeia</taxon>
    </lineage>
</organism>
<dbReference type="SUPFAM" id="SSF56672">
    <property type="entry name" value="DNA/RNA polymerases"/>
    <property type="match status" value="1"/>
</dbReference>
<evidence type="ECO:0000313" key="4">
    <source>
        <dbReference type="Proteomes" id="UP001330434"/>
    </source>
</evidence>